<protein>
    <submittedName>
        <fullName evidence="1">Uncharacterized protein</fullName>
    </submittedName>
</protein>
<accession>A0A8S1LNF3</accession>
<dbReference type="OMA" id="CEQDSID"/>
<name>A0A8S1LNF3_PARPR</name>
<proteinExistence type="predicted"/>
<dbReference type="Proteomes" id="UP000688137">
    <property type="component" value="Unassembled WGS sequence"/>
</dbReference>
<sequence length="131" mass="15366">MGSSCNSIKCEQDSIDYDIPEQEGQIKRITLNCVVKQQYFGLKNDQQIQDILQIENKSLYIPIEYQQNQILFHSILYQSEIAKSQTLESSGKYQPKKNNSLTQVNNKNIQKEEYNQKLQKSRLISYQNLKE</sequence>
<evidence type="ECO:0000313" key="1">
    <source>
        <dbReference type="EMBL" id="CAD8066076.1"/>
    </source>
</evidence>
<organism evidence="1 2">
    <name type="scientific">Paramecium primaurelia</name>
    <dbReference type="NCBI Taxonomy" id="5886"/>
    <lineage>
        <taxon>Eukaryota</taxon>
        <taxon>Sar</taxon>
        <taxon>Alveolata</taxon>
        <taxon>Ciliophora</taxon>
        <taxon>Intramacronucleata</taxon>
        <taxon>Oligohymenophorea</taxon>
        <taxon>Peniculida</taxon>
        <taxon>Parameciidae</taxon>
        <taxon>Paramecium</taxon>
    </lineage>
</organism>
<reference evidence="1" key="1">
    <citation type="submission" date="2021-01" db="EMBL/GenBank/DDBJ databases">
        <authorList>
            <consortium name="Genoscope - CEA"/>
            <person name="William W."/>
        </authorList>
    </citation>
    <scope>NUCLEOTIDE SEQUENCE</scope>
</reference>
<dbReference type="EMBL" id="CAJJDM010000037">
    <property type="protein sequence ID" value="CAD8066076.1"/>
    <property type="molecule type" value="Genomic_DNA"/>
</dbReference>
<comment type="caution">
    <text evidence="1">The sequence shown here is derived from an EMBL/GenBank/DDBJ whole genome shotgun (WGS) entry which is preliminary data.</text>
</comment>
<keyword evidence="2" id="KW-1185">Reference proteome</keyword>
<gene>
    <name evidence="1" type="ORF">PPRIM_AZ9-3.1.T0380257</name>
</gene>
<dbReference type="AlphaFoldDB" id="A0A8S1LNF3"/>
<evidence type="ECO:0000313" key="2">
    <source>
        <dbReference type="Proteomes" id="UP000688137"/>
    </source>
</evidence>